<reference evidence="1 2" key="1">
    <citation type="submission" date="2017-09" db="EMBL/GenBank/DDBJ databases">
        <title>SPAdes assembly of the Mesoplasma lactucae genome.</title>
        <authorList>
            <person name="Knight T.F."/>
            <person name="Rubinstein R."/>
            <person name="Citino T."/>
        </authorList>
    </citation>
    <scope>NUCLEOTIDE SEQUENCE [LARGE SCALE GENOMIC DNA]</scope>
    <source>
        <strain evidence="1 2">831-C4</strain>
    </source>
</reference>
<dbReference type="EMBL" id="CP023668">
    <property type="protein sequence ID" value="ATG97630.1"/>
    <property type="molecule type" value="Genomic_DNA"/>
</dbReference>
<dbReference type="KEGG" id="mlac:CP520_02705"/>
<proteinExistence type="predicted"/>
<sequence length="481" mass="53551">MKKLLTILGSIGIVGISSTSVVSCIAPQYASGVDGQRVVMVTDSGNINDHAFNEAAYDGMSDYLKEEYNLSAKHNYVQPQDGTNTSLVSGYRLAKLKKANALVLPGFTHASTMSQAVKIFNEGESITLIDSSVDYSNPNFNHVISIQFNSQFAGMQAAFDAAYWATTKDKDNKMIGDINNDGHITIGMFGGAQDKYSLDSYLWGALLGIALFNQLYASDKTESVYNLQKRSEILVANSHDKKLENLVYTPGMAANWWVGSFGLNDSIKKGITPNLIDNQKSDIVFPVAGPQIEDVLNYSPKADGAARPYVIGVDVNQSKLYANHRDRFVTGAIKNITSATEQALKHSYSIKDEVNNELISRNLEDCWDGTMPRQFYNWSTGMVDSKNSNDEWENDYKVKEHKFKLYDGQDDPNDPWGDKPVKENDPKAKQTYMMNDVVDKYEALGAVQNYMNGKTIMKFADDLINKFGVERFIFNVQDISK</sequence>
<dbReference type="Gene3D" id="3.40.50.2300">
    <property type="match status" value="2"/>
</dbReference>
<organism evidence="1 2">
    <name type="scientific">Mesoplasma lactucae ATCC 49193</name>
    <dbReference type="NCBI Taxonomy" id="81460"/>
    <lineage>
        <taxon>Bacteria</taxon>
        <taxon>Bacillati</taxon>
        <taxon>Mycoplasmatota</taxon>
        <taxon>Mollicutes</taxon>
        <taxon>Entomoplasmatales</taxon>
        <taxon>Entomoplasmataceae</taxon>
        <taxon>Mesoplasma</taxon>
    </lineage>
</organism>
<evidence type="ECO:0000313" key="1">
    <source>
        <dbReference type="EMBL" id="ATG97630.1"/>
    </source>
</evidence>
<dbReference type="OrthoDB" id="9769871at2"/>
<protein>
    <submittedName>
        <fullName evidence="1">Uncharacterized protein</fullName>
    </submittedName>
</protein>
<name>A0A291IS97_9MOLU</name>
<evidence type="ECO:0000313" key="2">
    <source>
        <dbReference type="Proteomes" id="UP000232227"/>
    </source>
</evidence>
<dbReference type="InterPro" id="IPR054816">
    <property type="entry name" value="Lipoprotein_mollicutes-type_CS"/>
</dbReference>
<dbReference type="InterPro" id="IPR050957">
    <property type="entry name" value="BMP_lipoprotein"/>
</dbReference>
<accession>A0A291IS97</accession>
<dbReference type="Proteomes" id="UP000232227">
    <property type="component" value="Chromosome"/>
</dbReference>
<dbReference type="RefSeq" id="WP_096862918.1">
    <property type="nucleotide sequence ID" value="NZ_CP023668.1"/>
</dbReference>
<dbReference type="NCBIfam" id="NF038029">
    <property type="entry name" value="LP_plasma"/>
    <property type="match status" value="1"/>
</dbReference>
<keyword evidence="2" id="KW-1185">Reference proteome</keyword>
<dbReference type="AlphaFoldDB" id="A0A291IS97"/>
<dbReference type="PROSITE" id="PS51257">
    <property type="entry name" value="PROKAR_LIPOPROTEIN"/>
    <property type="match status" value="1"/>
</dbReference>
<gene>
    <name evidence="1" type="ORF">CP520_02705</name>
</gene>
<dbReference type="PANTHER" id="PTHR34296">
    <property type="entry name" value="TRANSCRIPTIONAL ACTIVATOR PROTEIN MED"/>
    <property type="match status" value="1"/>
</dbReference>
<dbReference type="PANTHER" id="PTHR34296:SF2">
    <property type="entry name" value="ABC TRANSPORTER GUANOSINE-BINDING PROTEIN NUPN"/>
    <property type="match status" value="1"/>
</dbReference>